<evidence type="ECO:0000313" key="4">
    <source>
        <dbReference type="EMBL" id="MDT0681199.1"/>
    </source>
</evidence>
<evidence type="ECO:0000256" key="2">
    <source>
        <dbReference type="ARBA" id="ARBA00022679"/>
    </source>
</evidence>
<dbReference type="Proteomes" id="UP001265259">
    <property type="component" value="Unassembled WGS sequence"/>
</dbReference>
<proteinExistence type="inferred from homology"/>
<dbReference type="Gene3D" id="3.40.50.300">
    <property type="entry name" value="P-loop containing nucleotide triphosphate hydrolases"/>
    <property type="match status" value="1"/>
</dbReference>
<evidence type="ECO:0000313" key="5">
    <source>
        <dbReference type="Proteomes" id="UP001265259"/>
    </source>
</evidence>
<dbReference type="Pfam" id="PF00685">
    <property type="entry name" value="Sulfotransfer_1"/>
    <property type="match status" value="1"/>
</dbReference>
<comment type="similarity">
    <text evidence="1">Belongs to the sulfotransferase 1 family.</text>
</comment>
<evidence type="ECO:0000256" key="1">
    <source>
        <dbReference type="ARBA" id="ARBA00005771"/>
    </source>
</evidence>
<organism evidence="4 5">
    <name type="scientific">Tropicimonas omnivorans</name>
    <dbReference type="NCBI Taxonomy" id="3075590"/>
    <lineage>
        <taxon>Bacteria</taxon>
        <taxon>Pseudomonadati</taxon>
        <taxon>Pseudomonadota</taxon>
        <taxon>Alphaproteobacteria</taxon>
        <taxon>Rhodobacterales</taxon>
        <taxon>Roseobacteraceae</taxon>
        <taxon>Tropicimonas</taxon>
    </lineage>
</organism>
<reference evidence="4 5" key="1">
    <citation type="submission" date="2023-09" db="EMBL/GenBank/DDBJ databases">
        <authorList>
            <person name="Rey-Velasco X."/>
        </authorList>
    </citation>
    <scope>NUCLEOTIDE SEQUENCE [LARGE SCALE GENOMIC DNA]</scope>
    <source>
        <strain evidence="4 5">F158</strain>
    </source>
</reference>
<comment type="caution">
    <text evidence="4">The sequence shown here is derived from an EMBL/GenBank/DDBJ whole genome shotgun (WGS) entry which is preliminary data.</text>
</comment>
<sequence length="275" mass="31010">MTIQTNVAPESATVDTAVDLWGGHPPGPVVGLYSFPKSGNTWLRAIVAAITGMPTGPHILQRYVTDTHYGPVIASPWEFEGKHWYFYKSHRKAVLHQHRGQKFATDKVIHIHRHPLDVLMSYLNFVSENVSPNAGKSLPVRFAKVEDLTAEEMEALFSIFLEHGTLFPQNRVFGSVFSHAKAFRDARARGEDVLILSYEGLAQNFSDEVTRIATFLGIETCDPERVFSGADSRTKQNGKFFWKRRTGTYAEFLTEDQIGRFKARWGAEMAELGYD</sequence>
<keyword evidence="2" id="KW-0808">Transferase</keyword>
<accession>A0ABU3DBV8</accession>
<evidence type="ECO:0000259" key="3">
    <source>
        <dbReference type="Pfam" id="PF00685"/>
    </source>
</evidence>
<feature type="domain" description="Sulfotransferase" evidence="3">
    <location>
        <begin position="32"/>
        <end position="270"/>
    </location>
</feature>
<keyword evidence="5" id="KW-1185">Reference proteome</keyword>
<dbReference type="PANTHER" id="PTHR11783">
    <property type="entry name" value="SULFOTRANSFERASE SULT"/>
    <property type="match status" value="1"/>
</dbReference>
<name>A0ABU3DBV8_9RHOB</name>
<gene>
    <name evidence="4" type="ORF">RM543_00770</name>
</gene>
<dbReference type="SUPFAM" id="SSF52540">
    <property type="entry name" value="P-loop containing nucleoside triphosphate hydrolases"/>
    <property type="match status" value="1"/>
</dbReference>
<dbReference type="InterPro" id="IPR000863">
    <property type="entry name" value="Sulfotransferase_dom"/>
</dbReference>
<protein>
    <submittedName>
        <fullName evidence="4">Sulfotransferase domain-containing protein</fullName>
    </submittedName>
</protein>
<dbReference type="RefSeq" id="WP_311688692.1">
    <property type="nucleotide sequence ID" value="NZ_JAVRHL010000001.1"/>
</dbReference>
<dbReference type="EMBL" id="JAVRHL010000001">
    <property type="protein sequence ID" value="MDT0681199.1"/>
    <property type="molecule type" value="Genomic_DNA"/>
</dbReference>
<dbReference type="InterPro" id="IPR027417">
    <property type="entry name" value="P-loop_NTPase"/>
</dbReference>